<evidence type="ECO:0008006" key="3">
    <source>
        <dbReference type="Google" id="ProtNLM"/>
    </source>
</evidence>
<dbReference type="AlphaFoldDB" id="G9X2P3"/>
<dbReference type="InterPro" id="IPR009414">
    <property type="entry name" value="DUF1064"/>
</dbReference>
<dbReference type="BioCyc" id="EBAC796937-HMP:GMGH-652-MONOMER"/>
<protein>
    <recommendedName>
        <fullName evidence="3">PF06356 family protein</fullName>
    </recommendedName>
</protein>
<evidence type="ECO:0000313" key="1">
    <source>
        <dbReference type="EMBL" id="EHL11113.1"/>
    </source>
</evidence>
<reference evidence="1 2" key="1">
    <citation type="submission" date="2011-08" db="EMBL/GenBank/DDBJ databases">
        <title>The Genome Sequence of Eubacteriaceae bacterium ACC19a.</title>
        <authorList>
            <consortium name="The Broad Institute Genome Sequencing Platform"/>
            <person name="Earl A."/>
            <person name="Ward D."/>
            <person name="Feldgarden M."/>
            <person name="Gevers D."/>
            <person name="Sizova M."/>
            <person name="Hazen A."/>
            <person name="Epstein S."/>
            <person name="Young S.K."/>
            <person name="Zeng Q."/>
            <person name="Gargeya S."/>
            <person name="Fitzgerald M."/>
            <person name="Haas B."/>
            <person name="Abouelleil A."/>
            <person name="Alvarado L."/>
            <person name="Arachchi H.M."/>
            <person name="Berlin A."/>
            <person name="Brown A."/>
            <person name="Chapman S.B."/>
            <person name="Chen Z."/>
            <person name="Dunbar C."/>
            <person name="Freedman E."/>
            <person name="Gearin G."/>
            <person name="Gellesch M."/>
            <person name="Goldberg J."/>
            <person name="Griggs A."/>
            <person name="Gujja S."/>
            <person name="Heiman D."/>
            <person name="Howarth C."/>
            <person name="Larson L."/>
            <person name="Lui A."/>
            <person name="MacDonald P.J.P."/>
            <person name="Montmayeur A."/>
            <person name="Murphy C."/>
            <person name="Neiman D."/>
            <person name="Pearson M."/>
            <person name="Priest M."/>
            <person name="Roberts A."/>
            <person name="Saif S."/>
            <person name="Shea T."/>
            <person name="Shenoy N."/>
            <person name="Sisk P."/>
            <person name="Stolte C."/>
            <person name="Sykes S."/>
            <person name="Wortman J."/>
            <person name="Nusbaum C."/>
            <person name="Birren B."/>
        </authorList>
    </citation>
    <scope>NUCLEOTIDE SEQUENCE [LARGE SCALE GENOMIC DNA]</scope>
    <source>
        <strain evidence="1 2">ACC19a</strain>
    </source>
</reference>
<gene>
    <name evidence="1" type="ORF">HMPREF9629_00650</name>
</gene>
<organism evidence="1 2">
    <name type="scientific">Peptoanaerobacter stomatis</name>
    <dbReference type="NCBI Taxonomy" id="796937"/>
    <lineage>
        <taxon>Bacteria</taxon>
        <taxon>Bacillati</taxon>
        <taxon>Bacillota</taxon>
        <taxon>Clostridia</taxon>
        <taxon>Peptostreptococcales</taxon>
        <taxon>Filifactoraceae</taxon>
        <taxon>Peptoanaerobacter</taxon>
    </lineage>
</organism>
<dbReference type="EMBL" id="AFZE01000056">
    <property type="protein sequence ID" value="EHL11113.1"/>
    <property type="molecule type" value="Genomic_DNA"/>
</dbReference>
<accession>G9X2P3</accession>
<sequence length="109" mass="13094">MYRQNKYGNKKTIIDGVTFDSKKEANRYSELKLLEKAGEIQDLRLQEEFEIVPKQSDERKVVYKADFTYFDKAKNIQVVEDTKGFKTREYILKRKLFKLKYPNILFVEL</sequence>
<name>G9X2P3_9FIRM</name>
<evidence type="ECO:0000313" key="2">
    <source>
        <dbReference type="Proteomes" id="UP000006437"/>
    </source>
</evidence>
<dbReference type="RefSeq" id="WP_009524886.1">
    <property type="nucleotide sequence ID" value="NZ_JBQMYZ010000021.1"/>
</dbReference>
<dbReference type="Pfam" id="PF06356">
    <property type="entry name" value="DUF1064"/>
    <property type="match status" value="1"/>
</dbReference>
<dbReference type="Proteomes" id="UP000006437">
    <property type="component" value="Unassembled WGS sequence"/>
</dbReference>
<proteinExistence type="predicted"/>
<comment type="caution">
    <text evidence="1">The sequence shown here is derived from an EMBL/GenBank/DDBJ whole genome shotgun (WGS) entry which is preliminary data.</text>
</comment>
<dbReference type="HOGENOM" id="CLU_129139_0_0_9"/>